<comment type="similarity">
    <text evidence="5">Belongs to the YicC/YloC family.</text>
</comment>
<evidence type="ECO:0000256" key="3">
    <source>
        <dbReference type="ARBA" id="ARBA00022759"/>
    </source>
</evidence>
<comment type="cofactor">
    <cofactor evidence="1">
        <name>a divalent metal cation</name>
        <dbReference type="ChEBI" id="CHEBI:60240"/>
    </cofactor>
</comment>
<evidence type="ECO:0000259" key="7">
    <source>
        <dbReference type="Pfam" id="PF08340"/>
    </source>
</evidence>
<dbReference type="Pfam" id="PF08340">
    <property type="entry name" value="YicC-like_C"/>
    <property type="match status" value="1"/>
</dbReference>
<protein>
    <submittedName>
        <fullName evidence="8">YicC family protein</fullName>
    </submittedName>
</protein>
<dbReference type="PANTHER" id="PTHR30636">
    <property type="entry name" value="UPF0701 PROTEIN YICC"/>
    <property type="match status" value="1"/>
</dbReference>
<reference evidence="8 9" key="1">
    <citation type="submission" date="2022-06" db="EMBL/GenBank/DDBJ databases">
        <title>Isolation of gut microbiota from human fecal samples.</title>
        <authorList>
            <person name="Pamer E.G."/>
            <person name="Barat B."/>
            <person name="Waligurski E."/>
            <person name="Medina S."/>
            <person name="Paddock L."/>
            <person name="Mostad J."/>
        </authorList>
    </citation>
    <scope>NUCLEOTIDE SEQUENCE [LARGE SCALE GENOMIC DNA]</scope>
    <source>
        <strain evidence="8 9">DFI.1.1</strain>
    </source>
</reference>
<name>A0ABT1SNU0_9FIRM</name>
<keyword evidence="2" id="KW-0540">Nuclease</keyword>
<evidence type="ECO:0000256" key="2">
    <source>
        <dbReference type="ARBA" id="ARBA00022722"/>
    </source>
</evidence>
<evidence type="ECO:0000313" key="8">
    <source>
        <dbReference type="EMBL" id="MCQ5341526.1"/>
    </source>
</evidence>
<dbReference type="InterPro" id="IPR005229">
    <property type="entry name" value="YicC/YloC-like"/>
</dbReference>
<evidence type="ECO:0000259" key="6">
    <source>
        <dbReference type="Pfam" id="PF03755"/>
    </source>
</evidence>
<comment type="caution">
    <text evidence="8">The sequence shown here is derived from an EMBL/GenBank/DDBJ whole genome shotgun (WGS) entry which is preliminary data.</text>
</comment>
<dbReference type="Pfam" id="PF03755">
    <property type="entry name" value="YicC-like_N"/>
    <property type="match status" value="1"/>
</dbReference>
<keyword evidence="4" id="KW-0378">Hydrolase</keyword>
<dbReference type="EMBL" id="JANGEW010000001">
    <property type="protein sequence ID" value="MCQ5341526.1"/>
    <property type="molecule type" value="Genomic_DNA"/>
</dbReference>
<dbReference type="Proteomes" id="UP001206692">
    <property type="component" value="Unassembled WGS sequence"/>
</dbReference>
<dbReference type="RefSeq" id="WP_062412867.1">
    <property type="nucleotide sequence ID" value="NZ_JAJCIO010000001.1"/>
</dbReference>
<feature type="domain" description="Endoribonuclease YicC-like C-terminal" evidence="7">
    <location>
        <begin position="175"/>
        <end position="295"/>
    </location>
</feature>
<evidence type="ECO:0000256" key="5">
    <source>
        <dbReference type="ARBA" id="ARBA00035648"/>
    </source>
</evidence>
<sequence length="295" mass="32519">MRSMTGFGRGTGNDGKLAVTIEMRAVNQRFLELNIRMPHAYLALEDQLRSGIKGVLKRGKVDVFVTVQDLAPAAPDIQIDDAALGAVKTALEGAKSRFFDGSPVVLGEVMALTKDWFVQTPPAIDTDASWPPFEEALQGALDSMVAMRLREGANIGRDLLSRAAVLKGLVADIAGRKEAMTAAYQERLEKKIRQLIDKAQASVPDEDRLLQEVAMYSDKVDVTEEVVRFESHLNQLHGMLESDGEVGRKLDFLIQEMNREANTIGSKAGDLSVTESVLQLKNEIEKIREQVQNIE</sequence>
<evidence type="ECO:0000256" key="4">
    <source>
        <dbReference type="ARBA" id="ARBA00022801"/>
    </source>
</evidence>
<organism evidence="8 9">
    <name type="scientific">Megasphaera massiliensis</name>
    <dbReference type="NCBI Taxonomy" id="1232428"/>
    <lineage>
        <taxon>Bacteria</taxon>
        <taxon>Bacillati</taxon>
        <taxon>Bacillota</taxon>
        <taxon>Negativicutes</taxon>
        <taxon>Veillonellales</taxon>
        <taxon>Veillonellaceae</taxon>
        <taxon>Megasphaera</taxon>
    </lineage>
</organism>
<keyword evidence="3" id="KW-0255">Endonuclease</keyword>
<dbReference type="PANTHER" id="PTHR30636:SF3">
    <property type="entry name" value="UPF0701 PROTEIN YICC"/>
    <property type="match status" value="1"/>
</dbReference>
<evidence type="ECO:0000256" key="1">
    <source>
        <dbReference type="ARBA" id="ARBA00001968"/>
    </source>
</evidence>
<dbReference type="InterPro" id="IPR013527">
    <property type="entry name" value="YicC-like_N"/>
</dbReference>
<keyword evidence="9" id="KW-1185">Reference proteome</keyword>
<evidence type="ECO:0000313" key="9">
    <source>
        <dbReference type="Proteomes" id="UP001206692"/>
    </source>
</evidence>
<dbReference type="InterPro" id="IPR013551">
    <property type="entry name" value="YicC-like_C"/>
</dbReference>
<dbReference type="NCBIfam" id="TIGR00255">
    <property type="entry name" value="YicC/YloC family endoribonuclease"/>
    <property type="match status" value="1"/>
</dbReference>
<gene>
    <name evidence="8" type="ORF">NE675_00545</name>
</gene>
<feature type="domain" description="Endoribonuclease YicC-like N-terminal" evidence="6">
    <location>
        <begin position="1"/>
        <end position="155"/>
    </location>
</feature>
<accession>A0ABT1SNU0</accession>
<proteinExistence type="inferred from homology"/>